<feature type="transmembrane region" description="Helical" evidence="1">
    <location>
        <begin position="175"/>
        <end position="193"/>
    </location>
</feature>
<evidence type="ECO:0000313" key="2">
    <source>
        <dbReference type="EMBL" id="OGY91393.1"/>
    </source>
</evidence>
<sequence length="250" mass="28071">MVYVYPYFYAFGYWIIFFSFINTPKLTFGAMLAATVWLLIAALGIGGHRGLMKHWDLWLNYLIFTWTSFAIVLILASSATRNLYSIATGILSALLLYAAIRIVREPHQIVARNFERVSGFVNTLSLWQAAAVIYFMIVSYNAPLSYGIIIIGLLAFILGRGVINAHGLRKSSAGLVLVTLVLTTSEIALYSRLLPVHYYVRATIVASWFYLIIEMVLAGQEISSRRTIFRGYLILLISILVAILLTAAWQ</sequence>
<dbReference type="EMBL" id="MHKN01000043">
    <property type="protein sequence ID" value="OGY91393.1"/>
    <property type="molecule type" value="Genomic_DNA"/>
</dbReference>
<feature type="transmembrane region" description="Helical" evidence="1">
    <location>
        <begin position="199"/>
        <end position="219"/>
    </location>
</feature>
<organism evidence="2 3">
    <name type="scientific">Candidatus Komeilibacteria bacterium RIFCSPLOWO2_01_FULL_53_11</name>
    <dbReference type="NCBI Taxonomy" id="1798552"/>
    <lineage>
        <taxon>Bacteria</taxon>
        <taxon>Candidatus Komeiliibacteriota</taxon>
    </lineage>
</organism>
<keyword evidence="1" id="KW-1133">Transmembrane helix</keyword>
<evidence type="ECO:0000256" key="1">
    <source>
        <dbReference type="SAM" id="Phobius"/>
    </source>
</evidence>
<protein>
    <submittedName>
        <fullName evidence="2">Uncharacterized protein</fullName>
    </submittedName>
</protein>
<evidence type="ECO:0000313" key="3">
    <source>
        <dbReference type="Proteomes" id="UP000177349"/>
    </source>
</evidence>
<keyword evidence="1" id="KW-0472">Membrane</keyword>
<feature type="transmembrane region" description="Helical" evidence="1">
    <location>
        <begin position="231"/>
        <end position="249"/>
    </location>
</feature>
<comment type="caution">
    <text evidence="2">The sequence shown here is derived from an EMBL/GenBank/DDBJ whole genome shotgun (WGS) entry which is preliminary data.</text>
</comment>
<feature type="transmembrane region" description="Helical" evidence="1">
    <location>
        <begin position="28"/>
        <end position="46"/>
    </location>
</feature>
<proteinExistence type="predicted"/>
<dbReference type="AlphaFoldDB" id="A0A1G2BQI0"/>
<feature type="transmembrane region" description="Helical" evidence="1">
    <location>
        <begin position="120"/>
        <end position="138"/>
    </location>
</feature>
<reference evidence="2 3" key="1">
    <citation type="journal article" date="2016" name="Nat. Commun.">
        <title>Thousands of microbial genomes shed light on interconnected biogeochemical processes in an aquifer system.</title>
        <authorList>
            <person name="Anantharaman K."/>
            <person name="Brown C.T."/>
            <person name="Hug L.A."/>
            <person name="Sharon I."/>
            <person name="Castelle C.J."/>
            <person name="Probst A.J."/>
            <person name="Thomas B.C."/>
            <person name="Singh A."/>
            <person name="Wilkins M.J."/>
            <person name="Karaoz U."/>
            <person name="Brodie E.L."/>
            <person name="Williams K.H."/>
            <person name="Hubbard S.S."/>
            <person name="Banfield J.F."/>
        </authorList>
    </citation>
    <scope>NUCLEOTIDE SEQUENCE [LARGE SCALE GENOMIC DNA]</scope>
</reference>
<gene>
    <name evidence="2" type="ORF">A3B31_02320</name>
</gene>
<feature type="transmembrane region" description="Helical" evidence="1">
    <location>
        <begin position="83"/>
        <end position="100"/>
    </location>
</feature>
<accession>A0A1G2BQI0</accession>
<name>A0A1G2BQI0_9BACT</name>
<feature type="transmembrane region" description="Helical" evidence="1">
    <location>
        <begin position="58"/>
        <end position="77"/>
    </location>
</feature>
<feature type="transmembrane region" description="Helical" evidence="1">
    <location>
        <begin position="144"/>
        <end position="163"/>
    </location>
</feature>
<dbReference type="Proteomes" id="UP000177349">
    <property type="component" value="Unassembled WGS sequence"/>
</dbReference>
<feature type="transmembrane region" description="Helical" evidence="1">
    <location>
        <begin position="7"/>
        <end position="22"/>
    </location>
</feature>
<keyword evidence="1" id="KW-0812">Transmembrane</keyword>